<reference evidence="3 4" key="1">
    <citation type="submission" date="2021-06" db="EMBL/GenBank/DDBJ databases">
        <title>Complete genome of Haloferula helveola possessing various polysaccharide degrading enzymes.</title>
        <authorList>
            <person name="Takami H."/>
            <person name="Huang C."/>
            <person name="Hamasaki K."/>
        </authorList>
    </citation>
    <scope>NUCLEOTIDE SEQUENCE [LARGE SCALE GENOMIC DNA]</scope>
    <source>
        <strain evidence="3 4">CN-1</strain>
    </source>
</reference>
<dbReference type="Pfam" id="PF12951">
    <property type="entry name" value="PATR"/>
    <property type="match status" value="2"/>
</dbReference>
<dbReference type="InterPro" id="IPR013425">
    <property type="entry name" value="Autotrns_rpt"/>
</dbReference>
<feature type="chain" id="PRO_5045594051" description="Autotransporter-associated beta strand repeat-containing protein" evidence="2">
    <location>
        <begin position="19"/>
        <end position="952"/>
    </location>
</feature>
<sequence length="952" mass="96083">MKKLLLPTLILLAVPASGETLVTYLSGVTPTAGTTGAADPTAQGWTYFGATTNNFVYGGDSTLGGWRITDGSTGGGTTAFYQAAIPGSGASAMQVRDWTASWTVAVNADAASKAGGGVDNYYAAPNNGRQANNAMWIELASGLRFILLLTVDANDDIFINDGTTSHAITVAGSQLSEELGTGSPLANYITFTLTYSGGVATLTDSLGGNRVVATSGTGTQDRVVWGATGSPSQGSTVWNEVTLEVADPVTQDLTWTGANGSAWDIDTTVNWELPDTTPSTFTDDDNVTFDDTGATGAVVVSGSVSPNSVTVNNDALAYTLSGDPVGGIATLTKQGPGSLTLASNCGYVGGTSIEGGTITAGDGATAGEIGEGPVTLATGSSLTISRSDDLDYKATQKLRDVSGDGDIVLDGGGLLWIYPGGGLDFNSADTWAGFSGDITIVNGSELQSIRNGATGRGTGSLILGDGGSSGALSPIEGNWTWTNPIVAVGSANAIINRSAGADRSLKLQGPISGAGNLTFQDATSAMNDANRGFVITNDVTLTGTLTIDVGAPVRIGGVPGEVDVSGTGLDADSFGSLGTTTVVNDGILTFSRTDAHTIDSAISGIGAVRIGMPSTANRGDTSTQVVTIADNTKTYDGTTDIESGTLLVNGTLPNSFVDVNPEGTLGGTGTVSLSTLVYGNLAPGASVGTLAFGDEVIFVADSSYTWEISDFTGSAGAGYDTFTAASIDFEGTDTNPNTIVISPLSVVNFSEAPATFTIATSAAPITVFDPAGIAIDDSAFASATGSAGSWAAQLSGDSLSVELVYTPGSPDNYANWIDGFFPGEADPLIIGFDADPDGDGIGNGVENFLGTAPDEFNAGLTVTGSTANSLTATHTQTNDPASDVTGGYEWSSDLQSWNGSGDTDSNGVTVTIATVVTDDQAAPLNDTVEVTATISGGPTTRLFLRATATQTP</sequence>
<dbReference type="Gene3D" id="2.60.120.200">
    <property type="match status" value="1"/>
</dbReference>
<name>A0ABN6GXW6_9BACT</name>
<dbReference type="EMBL" id="AP024702">
    <property type="protein sequence ID" value="BCX46165.1"/>
    <property type="molecule type" value="Genomic_DNA"/>
</dbReference>
<feature type="signal peptide" evidence="2">
    <location>
        <begin position="1"/>
        <end position="18"/>
    </location>
</feature>
<evidence type="ECO:0000256" key="2">
    <source>
        <dbReference type="SAM" id="SignalP"/>
    </source>
</evidence>
<dbReference type="NCBIfam" id="TIGR02601">
    <property type="entry name" value="autotrns_rpt"/>
    <property type="match status" value="1"/>
</dbReference>
<protein>
    <recommendedName>
        <fullName evidence="5">Autotransporter-associated beta strand repeat-containing protein</fullName>
    </recommendedName>
</protein>
<evidence type="ECO:0000313" key="3">
    <source>
        <dbReference type="EMBL" id="BCX46165.1"/>
    </source>
</evidence>
<evidence type="ECO:0000313" key="4">
    <source>
        <dbReference type="Proteomes" id="UP001374893"/>
    </source>
</evidence>
<evidence type="ECO:0000256" key="1">
    <source>
        <dbReference type="ARBA" id="ARBA00022729"/>
    </source>
</evidence>
<organism evidence="3 4">
    <name type="scientific">Haloferula helveola</name>
    <dbReference type="NCBI Taxonomy" id="490095"/>
    <lineage>
        <taxon>Bacteria</taxon>
        <taxon>Pseudomonadati</taxon>
        <taxon>Verrucomicrobiota</taxon>
        <taxon>Verrucomicrobiia</taxon>
        <taxon>Verrucomicrobiales</taxon>
        <taxon>Verrucomicrobiaceae</taxon>
        <taxon>Haloferula</taxon>
    </lineage>
</organism>
<dbReference type="RefSeq" id="WP_338687547.1">
    <property type="nucleotide sequence ID" value="NZ_AP024702.1"/>
</dbReference>
<keyword evidence="1 2" id="KW-0732">Signal</keyword>
<dbReference type="Proteomes" id="UP001374893">
    <property type="component" value="Chromosome"/>
</dbReference>
<evidence type="ECO:0008006" key="5">
    <source>
        <dbReference type="Google" id="ProtNLM"/>
    </source>
</evidence>
<keyword evidence="4" id="KW-1185">Reference proteome</keyword>
<proteinExistence type="predicted"/>
<accession>A0ABN6GXW6</accession>
<gene>
    <name evidence="3" type="ORF">HAHE_00730</name>
</gene>